<evidence type="ECO:0000256" key="3">
    <source>
        <dbReference type="PIRSR" id="PIRSR030150-2"/>
    </source>
</evidence>
<dbReference type="Pfam" id="PF04203">
    <property type="entry name" value="Sortase"/>
    <property type="match status" value="1"/>
</dbReference>
<dbReference type="PIRSF" id="PIRSF030150">
    <property type="entry name" value="UCP030150"/>
    <property type="match status" value="1"/>
</dbReference>
<dbReference type="RefSeq" id="WP_095326441.1">
    <property type="nucleotide sequence ID" value="NZ_NPCC01000009.1"/>
</dbReference>
<dbReference type="NCBIfam" id="TIGR03064">
    <property type="entry name" value="sortase_srtB"/>
    <property type="match status" value="1"/>
</dbReference>
<dbReference type="GO" id="GO:0016787">
    <property type="term" value="F:hydrolase activity"/>
    <property type="evidence" value="ECO:0007669"/>
    <property type="project" value="UniProtKB-KW"/>
</dbReference>
<dbReference type="EMBL" id="NPCC01000009">
    <property type="protein sequence ID" value="PAE89398.1"/>
    <property type="molecule type" value="Genomic_DNA"/>
</dbReference>
<evidence type="ECO:0000256" key="2">
    <source>
        <dbReference type="PIRSR" id="PIRSR030150-1"/>
    </source>
</evidence>
<evidence type="ECO:0000256" key="1">
    <source>
        <dbReference type="ARBA" id="ARBA00022801"/>
    </source>
</evidence>
<sequence length="255" mass="29559">MKQAISKVISFLFACVFVYACANLIQIGYDYWNNRTVLAEAQQLYERSNRPTARQGKEGTALQDLQQSAFSGLHAINDDIVGWIFIGGTNIDYPVLQGHDNEYYLNRNYKGEETRAGSIFMDYRNHIGGEERNRILYGHRMKDSSMFSDLTAFTDQSFFYNQPDMFYDTTDAQYDIEVFSVYQTKTDFYYIETDFQSDDAYEAFLTDIQERSLFQAETEVTVNDQIITLSTCDYRLHPTEGRLVVHGKLIERSSD</sequence>
<feature type="active site" description="Proton donor/acceptor" evidence="4">
    <location>
        <position position="139"/>
    </location>
</feature>
<organism evidence="5 6">
    <name type="scientific">Shouchella clausii</name>
    <name type="common">Alkalihalobacillus clausii</name>
    <dbReference type="NCBI Taxonomy" id="79880"/>
    <lineage>
        <taxon>Bacteria</taxon>
        <taxon>Bacillati</taxon>
        <taxon>Bacillota</taxon>
        <taxon>Bacilli</taxon>
        <taxon>Bacillales</taxon>
        <taxon>Bacillaceae</taxon>
        <taxon>Shouchella</taxon>
    </lineage>
</organism>
<evidence type="ECO:0000256" key="4">
    <source>
        <dbReference type="PIRSR" id="PIRSR605754-1"/>
    </source>
</evidence>
<dbReference type="PROSITE" id="PS51257">
    <property type="entry name" value="PROKAR_LIPOPROTEIN"/>
    <property type="match status" value="1"/>
</dbReference>
<reference evidence="5 6" key="1">
    <citation type="submission" date="2017-07" db="EMBL/GenBank/DDBJ databases">
        <title>Isolation and whole genome analysis of endospore-forming bacteria from heroin.</title>
        <authorList>
            <person name="Kalinowski J."/>
            <person name="Ahrens B."/>
            <person name="Al-Dilaimi A."/>
            <person name="Winkler A."/>
            <person name="Wibberg D."/>
            <person name="Schleenbecker U."/>
            <person name="Ruckert C."/>
            <person name="Wolfel R."/>
            <person name="Grass G."/>
        </authorList>
    </citation>
    <scope>NUCLEOTIDE SEQUENCE [LARGE SCALE GENOMIC DNA]</scope>
    <source>
        <strain evidence="5 6">7539</strain>
    </source>
</reference>
<dbReference type="InterPro" id="IPR023365">
    <property type="entry name" value="Sortase_dom-sf"/>
</dbReference>
<accession>A0A268P122</accession>
<dbReference type="Proteomes" id="UP000216207">
    <property type="component" value="Unassembled WGS sequence"/>
</dbReference>
<dbReference type="InterPro" id="IPR015986">
    <property type="entry name" value="SrtB_Firmicute"/>
</dbReference>
<dbReference type="InterPro" id="IPR005754">
    <property type="entry name" value="Sortase"/>
</dbReference>
<dbReference type="SUPFAM" id="SSF63817">
    <property type="entry name" value="Sortase"/>
    <property type="match status" value="1"/>
</dbReference>
<gene>
    <name evidence="5" type="primary">srtB</name>
    <name evidence="5" type="ORF">CHH72_08915</name>
</gene>
<protein>
    <submittedName>
        <fullName evidence="5">SrtB family sortase</fullName>
    </submittedName>
</protein>
<keyword evidence="1" id="KW-0378">Hydrolase</keyword>
<name>A0A268P122_SHOCL</name>
<comment type="caution">
    <text evidence="5">The sequence shown here is derived from an EMBL/GenBank/DDBJ whole genome shotgun (WGS) entry which is preliminary data.</text>
</comment>
<dbReference type="InterPro" id="IPR009835">
    <property type="entry name" value="SrtB"/>
</dbReference>
<feature type="site" description="Transition state stabilizer" evidence="3">
    <location>
        <position position="242"/>
    </location>
</feature>
<evidence type="ECO:0000313" key="5">
    <source>
        <dbReference type="EMBL" id="PAE89398.1"/>
    </source>
</evidence>
<evidence type="ECO:0000313" key="6">
    <source>
        <dbReference type="Proteomes" id="UP000216207"/>
    </source>
</evidence>
<proteinExistence type="predicted"/>
<dbReference type="Gene3D" id="2.40.260.10">
    <property type="entry name" value="Sortase"/>
    <property type="match status" value="1"/>
</dbReference>
<dbReference type="AlphaFoldDB" id="A0A268P122"/>
<feature type="active site" description="Acyl-thioester intermediate" evidence="2">
    <location>
        <position position="232"/>
    </location>
</feature>
<dbReference type="CDD" id="cd05826">
    <property type="entry name" value="Sortase_B"/>
    <property type="match status" value="1"/>
</dbReference>